<dbReference type="EMBL" id="SLUI01000007">
    <property type="protein sequence ID" value="TCL36915.1"/>
    <property type="molecule type" value="Genomic_DNA"/>
</dbReference>
<dbReference type="AlphaFoldDB" id="A0A4R1PY77"/>
<name>A0A4R1PY77_9FIRM</name>
<organism evidence="1 2">
    <name type="scientific">Anaerospora hongkongensis</name>
    <dbReference type="NCBI Taxonomy" id="244830"/>
    <lineage>
        <taxon>Bacteria</taxon>
        <taxon>Bacillati</taxon>
        <taxon>Bacillota</taxon>
        <taxon>Negativicutes</taxon>
        <taxon>Selenomonadales</taxon>
        <taxon>Sporomusaceae</taxon>
        <taxon>Anaerospora</taxon>
    </lineage>
</organism>
<keyword evidence="2" id="KW-1185">Reference proteome</keyword>
<gene>
    <name evidence="1" type="ORF">EV210_107180</name>
</gene>
<accession>A0A4R1PY77</accession>
<evidence type="ECO:0000313" key="1">
    <source>
        <dbReference type="EMBL" id="TCL36915.1"/>
    </source>
</evidence>
<comment type="caution">
    <text evidence="1">The sequence shown here is derived from an EMBL/GenBank/DDBJ whole genome shotgun (WGS) entry which is preliminary data.</text>
</comment>
<dbReference type="RefSeq" id="WP_132080579.1">
    <property type="nucleotide sequence ID" value="NZ_SLUI01000007.1"/>
</dbReference>
<dbReference type="Proteomes" id="UP000295063">
    <property type="component" value="Unassembled WGS sequence"/>
</dbReference>
<dbReference type="OrthoDB" id="1898447at2"/>
<proteinExistence type="predicted"/>
<reference evidence="1 2" key="1">
    <citation type="submission" date="2019-03" db="EMBL/GenBank/DDBJ databases">
        <title>Genomic Encyclopedia of Type Strains, Phase IV (KMG-IV): sequencing the most valuable type-strain genomes for metagenomic binning, comparative biology and taxonomic classification.</title>
        <authorList>
            <person name="Goeker M."/>
        </authorList>
    </citation>
    <scope>NUCLEOTIDE SEQUENCE [LARGE SCALE GENOMIC DNA]</scope>
    <source>
        <strain evidence="1 2">DSM 15969</strain>
    </source>
</reference>
<evidence type="ECO:0000313" key="2">
    <source>
        <dbReference type="Proteomes" id="UP000295063"/>
    </source>
</evidence>
<sequence length="223" mass="24599">MNKMKILYDVVKAFKNKEVISGVFTADVKKDETSIFTMTSQFAKNVLTGQRKATINTQLDYDGKTLHSVGDAKFGGHEGHGFHHGMGHRMGHGMGGRGCTMREKFGRLTFMLGVLNALEVTEDQDNTLVLTLNSVNLPDEAKAIVQERLRHGGCRHSGHGFIHEFSGLTELDFTLSVVIDESCNIKKAAGSVSGIRKDDQQGHTLRGSVEVIFDDKEQEQQCC</sequence>
<protein>
    <submittedName>
        <fullName evidence="1">Uncharacterized protein</fullName>
    </submittedName>
</protein>